<evidence type="ECO:0000313" key="3">
    <source>
        <dbReference type="Proteomes" id="UP000535589"/>
    </source>
</evidence>
<dbReference type="AlphaFoldDB" id="A0A7X8YIT8"/>
<evidence type="ECO:0000259" key="1">
    <source>
        <dbReference type="Pfam" id="PF02867"/>
    </source>
</evidence>
<dbReference type="SUPFAM" id="SSF51998">
    <property type="entry name" value="PFL-like glycyl radical enzymes"/>
    <property type="match status" value="1"/>
</dbReference>
<evidence type="ECO:0000313" key="2">
    <source>
        <dbReference type="EMBL" id="NLS14936.1"/>
    </source>
</evidence>
<feature type="domain" description="Ribonucleotide reductase large subunit C-terminal" evidence="1">
    <location>
        <begin position="26"/>
        <end position="104"/>
    </location>
</feature>
<dbReference type="Pfam" id="PF02867">
    <property type="entry name" value="Ribonuc_red_lgC"/>
    <property type="match status" value="1"/>
</dbReference>
<organism evidence="2 3">
    <name type="scientific">Vibrio agarilyticus</name>
    <dbReference type="NCBI Taxonomy" id="2726741"/>
    <lineage>
        <taxon>Bacteria</taxon>
        <taxon>Pseudomonadati</taxon>
        <taxon>Pseudomonadota</taxon>
        <taxon>Gammaproteobacteria</taxon>
        <taxon>Vibrionales</taxon>
        <taxon>Vibrionaceae</taxon>
        <taxon>Vibrio</taxon>
    </lineage>
</organism>
<proteinExistence type="predicted"/>
<dbReference type="Gene3D" id="3.20.70.20">
    <property type="match status" value="1"/>
</dbReference>
<comment type="caution">
    <text evidence="2">The sequence shown here is derived from an EMBL/GenBank/DDBJ whole genome shotgun (WGS) entry which is preliminary data.</text>
</comment>
<keyword evidence="2" id="KW-0560">Oxidoreductase</keyword>
<dbReference type="Proteomes" id="UP000535589">
    <property type="component" value="Unassembled WGS sequence"/>
</dbReference>
<reference evidence="2 3" key="1">
    <citation type="submission" date="2020-04" db="EMBL/GenBank/DDBJ databases">
        <title>Vibrio sp. SM6, a novel species isolated from seawater.</title>
        <authorList>
            <person name="Wang X."/>
        </authorList>
    </citation>
    <scope>NUCLEOTIDE SEQUENCE [LARGE SCALE GENOMIC DNA]</scope>
    <source>
        <strain evidence="2 3">SM6</strain>
    </source>
</reference>
<name>A0A7X8YIT8_9VIBR</name>
<dbReference type="GO" id="GO:0004748">
    <property type="term" value="F:ribonucleoside-diphosphate reductase activity, thioredoxin disulfide as acceptor"/>
    <property type="evidence" value="ECO:0007669"/>
    <property type="project" value="UniProtKB-EC"/>
</dbReference>
<dbReference type="EC" id="1.17.4.1" evidence="2"/>
<feature type="non-terminal residue" evidence="2">
    <location>
        <position position="1"/>
    </location>
</feature>
<protein>
    <submittedName>
        <fullName evidence="2">Ribonucleoside-diphosphate reductase subunit alpha</fullName>
        <ecNumber evidence="2">1.17.4.1</ecNumber>
    </submittedName>
</protein>
<accession>A0A7X8YIT8</accession>
<dbReference type="InterPro" id="IPR000788">
    <property type="entry name" value="RNR_lg_C"/>
</dbReference>
<keyword evidence="3" id="KW-1185">Reference proteome</keyword>
<gene>
    <name evidence="2" type="ORF">HGP28_19060</name>
</gene>
<dbReference type="RefSeq" id="WP_211092073.1">
    <property type="nucleotide sequence ID" value="NZ_JABAIK010000070.1"/>
</dbReference>
<sequence>STPGIDPIFDVVYNDGKANALLPIVVPNLTPKTWFYYKPTMKMEYDGEKQLAHMWAIQHNEARQEWNDQASSFNLYIPTGLQVKHLLRMHMEVWERGIKTTYYVRSWDSKQEESCLACSA</sequence>
<dbReference type="EMBL" id="JABAIK010000070">
    <property type="protein sequence ID" value="NLS14936.1"/>
    <property type="molecule type" value="Genomic_DNA"/>
</dbReference>